<dbReference type="VEuPathDB" id="FungiDB:CC77DRAFT_1016686"/>
<evidence type="ECO:0000313" key="4">
    <source>
        <dbReference type="Proteomes" id="UP000077248"/>
    </source>
</evidence>
<evidence type="ECO:0000256" key="1">
    <source>
        <dbReference type="SAM" id="MobiDB-lite"/>
    </source>
</evidence>
<dbReference type="AlphaFoldDB" id="A0A177DZU2"/>
<dbReference type="Proteomes" id="UP000077248">
    <property type="component" value="Unassembled WGS sequence"/>
</dbReference>
<dbReference type="Pfam" id="PF13376">
    <property type="entry name" value="OmdA"/>
    <property type="match status" value="1"/>
</dbReference>
<dbReference type="EMBL" id="PDXD01000001">
    <property type="protein sequence ID" value="RYN83653.1"/>
    <property type="molecule type" value="Genomic_DNA"/>
</dbReference>
<dbReference type="KEGG" id="aalt:CC77DRAFT_1016686"/>
<protein>
    <recommendedName>
        <fullName evidence="6">Bacteriocin-protection protein, YdeI/OmpD-associated family</fullName>
    </recommendedName>
</protein>
<feature type="region of interest" description="Disordered" evidence="1">
    <location>
        <begin position="188"/>
        <end position="236"/>
    </location>
</feature>
<evidence type="ECO:0000313" key="5">
    <source>
        <dbReference type="Proteomes" id="UP000291422"/>
    </source>
</evidence>
<name>A0A177DZU2_ALTAL</name>
<dbReference type="Proteomes" id="UP000291422">
    <property type="component" value="Unassembled WGS sequence"/>
</dbReference>
<proteinExistence type="predicted"/>
<reference evidence="2 4" key="1">
    <citation type="submission" date="2016-05" db="EMBL/GenBank/DDBJ databases">
        <title>Comparative analysis of secretome profiles of manganese(II)-oxidizing ascomycete fungi.</title>
        <authorList>
            <consortium name="DOE Joint Genome Institute"/>
            <person name="Zeiner C.A."/>
            <person name="Purvine S.O."/>
            <person name="Zink E.M."/>
            <person name="Wu S."/>
            <person name="Pasa-Tolic L."/>
            <person name="Chaput D.L."/>
            <person name="Haridas S."/>
            <person name="Grigoriev I.V."/>
            <person name="Santelli C.M."/>
            <person name="Hansel C.M."/>
        </authorList>
    </citation>
    <scope>NUCLEOTIDE SEQUENCE [LARGE SCALE GENOMIC DNA]</scope>
    <source>
        <strain evidence="2 4">SRC1lrK2f</strain>
    </source>
</reference>
<evidence type="ECO:0000313" key="2">
    <source>
        <dbReference type="EMBL" id="OAG24309.1"/>
    </source>
</evidence>
<reference evidence="5" key="2">
    <citation type="journal article" date="2019" name="bioRxiv">
        <title>Genomics, evolutionary history and diagnostics of the Alternaria alternata species group including apple and Asian pear pathotypes.</title>
        <authorList>
            <person name="Armitage A.D."/>
            <person name="Cockerton H.M."/>
            <person name="Sreenivasaprasad S."/>
            <person name="Woodhall J.W."/>
            <person name="Lane C.R."/>
            <person name="Harrison R.J."/>
            <person name="Clarkson J.P."/>
        </authorList>
    </citation>
    <scope>NUCLEOTIDE SEQUENCE [LARGE SCALE GENOMIC DNA]</scope>
    <source>
        <strain evidence="5">FERA 1177</strain>
    </source>
</reference>
<dbReference type="OMA" id="WSKLNKQ"/>
<evidence type="ECO:0008006" key="6">
    <source>
        <dbReference type="Google" id="ProtNLM"/>
    </source>
</evidence>
<sequence length="236" mass="25719">MPPKATPSEFPTQTFATPADFEAFLEREHATAPGVYVKLAKKSSGIPSITAAEAVEVALCYGWIDGRANACDDAFWTVRYTPRRAKSIWSQKNVGTVSRLIEDGRMRPAGLAAIDAAKADGRWDRAYAGSATIVTPDDLKDALARVPAAKAHWESMNKSDRYAALLRVETGTKNARSKRIQGIVQGLATGRRQGNNAGSNRAARKIPLRVQRASPNAEPKVHRTSPLRAGLRQRRT</sequence>
<dbReference type="GeneID" id="29109850"/>
<keyword evidence="4" id="KW-1185">Reference proteome</keyword>
<reference evidence="3" key="3">
    <citation type="journal article" date="2019" name="J. ISSAAS">
        <title>Genomics, evolutionary history and diagnostics of the Alternaria alternata species group including apple and Asian pear pathotypes.</title>
        <authorList>
            <person name="Armitage A.D."/>
            <person name="Cockerton H.M."/>
            <person name="Sreenivasaprasad S."/>
            <person name="Woodhall J."/>
            <person name="Lane C."/>
            <person name="Harrison R.J."/>
            <person name="Clarkson J.P."/>
        </authorList>
    </citation>
    <scope>NUCLEOTIDE SEQUENCE</scope>
    <source>
        <strain evidence="3">FERA 1177</strain>
    </source>
</reference>
<gene>
    <name evidence="3" type="ORF">AA0117_g1014</name>
    <name evidence="2" type="ORF">CC77DRAFT_1016686</name>
</gene>
<dbReference type="EMBL" id="KV441471">
    <property type="protein sequence ID" value="OAG24309.1"/>
    <property type="molecule type" value="Genomic_DNA"/>
</dbReference>
<dbReference type="RefSeq" id="XP_018389730.1">
    <property type="nucleotide sequence ID" value="XM_018524256.1"/>
</dbReference>
<organism evidence="2 4">
    <name type="scientific">Alternaria alternata</name>
    <name type="common">Alternaria rot fungus</name>
    <name type="synonym">Torula alternata</name>
    <dbReference type="NCBI Taxonomy" id="5599"/>
    <lineage>
        <taxon>Eukaryota</taxon>
        <taxon>Fungi</taxon>
        <taxon>Dikarya</taxon>
        <taxon>Ascomycota</taxon>
        <taxon>Pezizomycotina</taxon>
        <taxon>Dothideomycetes</taxon>
        <taxon>Pleosporomycetidae</taxon>
        <taxon>Pleosporales</taxon>
        <taxon>Pleosporineae</taxon>
        <taxon>Pleosporaceae</taxon>
        <taxon>Alternaria</taxon>
        <taxon>Alternaria sect. Alternaria</taxon>
        <taxon>Alternaria alternata complex</taxon>
    </lineage>
</organism>
<accession>A0A177DZU2</accession>
<evidence type="ECO:0000313" key="3">
    <source>
        <dbReference type="EMBL" id="RYN83653.1"/>
    </source>
</evidence>
<dbReference type="STRING" id="5599.A0A177DZU2"/>